<gene>
    <name evidence="6" type="ORF">MJO52_13805</name>
</gene>
<dbReference type="Proteomes" id="UP001055658">
    <property type="component" value="Chromosome"/>
</dbReference>
<dbReference type="SUPFAM" id="SSF51126">
    <property type="entry name" value="Pectin lyase-like"/>
    <property type="match status" value="1"/>
</dbReference>
<dbReference type="RefSeq" id="WP_252082274.1">
    <property type="nucleotide sequence ID" value="NZ_CP092418.1"/>
</dbReference>
<accession>A0ABY4V7B1</accession>
<evidence type="ECO:0000256" key="1">
    <source>
        <dbReference type="ARBA" id="ARBA00004613"/>
    </source>
</evidence>
<name>A0ABY4V7B1_9GAMM</name>
<dbReference type="InterPro" id="IPR011050">
    <property type="entry name" value="Pectin_lyase_fold/virulence"/>
</dbReference>
<sequence>MKKNCITFRFAKIFLCQLLASAFLFCQVSHGRDYTEINVKNGTGVLFPVFDTYIRGGNYASDTYYSEPVLMAKWASSDEFQREIYLKFKFSETNYPVEKAELKIYVSSAGVGTEKYIELYKSNFDKLDENSSWDNLGREASYFRNRLHVDKAKKWYSFDVTEEINWQIENTKTNEVVLRLKLNEISGSTANHWVHIASLEAGTSEFKPKLNIKLGDNNVIHELVTRDQSSLKFKEDLIVQDFSYAGYKRGLNIPTRVVKDLDSDVLNVNDYRGIGDEQDDTIAIQKAIDHAIILARTTGQQHYVYLPAKSNSEPYQVSLKEAQKYFKNARHFWNENAVTKDPAWISHYENSGVISLNQVIWIWGDDIVLKGGGVNKTKILGTQSAIGNLEEDYSMRRRSIIGVKPKNGNQYWASLNQQLGEERIIVDTRPIPLAKSVFGVKNTIELEGTYNPDDGSLNYNGNSLKRGDFIVVRSFATRDFINSHAAASWWRFWGADENGDYTQYRAKIELTPQRSYEYHYWVQGVGFLRRIENIQGNSVTLDSPIRYSLAVSSGAIAYKAKAHVKNIGIEDLSISNMPLQDDQGVSYVYQKSEGFKNDDYNTKGNPAYYVHNSSLINLNYLIDGWVKSVSTFDPVLDGESFNYLSNGIVINSSKNITIKDVKINNSQYLGEGGNGYAFTLMNANDCLLSNVEAKNYRHGFSISKSFSSGNVIYNSKFGAVASGSYYRDGSEMHDFQLGNDFHMWFSQSNLVDSVSLTNDFLISIARSASGGPGREAGRTSVQSIFWNIEGKQYRQDTFWFNKASKDPYQMRWQNSPWIVLSDSLNGLGAIVGTRGEGSVGRYNSEKYFGSHEVKDLILMENRADELAIDSLYQFQLERRRHNN</sequence>
<dbReference type="Pfam" id="PF24517">
    <property type="entry name" value="CBM96"/>
    <property type="match status" value="1"/>
</dbReference>
<keyword evidence="2" id="KW-0964">Secreted</keyword>
<keyword evidence="3 4" id="KW-0732">Signal</keyword>
<dbReference type="InterPro" id="IPR055372">
    <property type="entry name" value="CBM96"/>
</dbReference>
<dbReference type="Gene3D" id="2.60.120.970">
    <property type="match status" value="1"/>
</dbReference>
<evidence type="ECO:0000256" key="2">
    <source>
        <dbReference type="ARBA" id="ARBA00022525"/>
    </source>
</evidence>
<evidence type="ECO:0000259" key="5">
    <source>
        <dbReference type="Pfam" id="PF24517"/>
    </source>
</evidence>
<evidence type="ECO:0000313" key="6">
    <source>
        <dbReference type="EMBL" id="USD20152.1"/>
    </source>
</evidence>
<evidence type="ECO:0000256" key="4">
    <source>
        <dbReference type="SAM" id="SignalP"/>
    </source>
</evidence>
<feature type="signal peptide" evidence="4">
    <location>
        <begin position="1"/>
        <end position="31"/>
    </location>
</feature>
<dbReference type="NCBIfam" id="NF033679">
    <property type="entry name" value="DNRLRE_dom"/>
    <property type="match status" value="1"/>
</dbReference>
<dbReference type="EMBL" id="CP092418">
    <property type="protein sequence ID" value="USD20152.1"/>
    <property type="molecule type" value="Genomic_DNA"/>
</dbReference>
<evidence type="ECO:0000256" key="3">
    <source>
        <dbReference type="ARBA" id="ARBA00022729"/>
    </source>
</evidence>
<feature type="chain" id="PRO_5047036686" evidence="4">
    <location>
        <begin position="32"/>
        <end position="883"/>
    </location>
</feature>
<protein>
    <submittedName>
        <fullName evidence="6">DNRLRE domain-containing protein</fullName>
    </submittedName>
</protein>
<evidence type="ECO:0000313" key="7">
    <source>
        <dbReference type="Proteomes" id="UP001055658"/>
    </source>
</evidence>
<comment type="subcellular location">
    <subcellularLocation>
        <location evidence="1">Secreted</location>
    </subcellularLocation>
</comment>
<reference evidence="6" key="1">
    <citation type="submission" date="2022-02" db="EMBL/GenBank/DDBJ databases">
        <title>Coral-associated bacteria.</title>
        <authorList>
            <person name="Tang K."/>
            <person name="Wang X."/>
        </authorList>
    </citation>
    <scope>NUCLEOTIDE SEQUENCE</scope>
    <source>
        <strain evidence="6">SCSIO 43006</strain>
    </source>
</reference>
<proteinExistence type="predicted"/>
<keyword evidence="7" id="KW-1185">Reference proteome</keyword>
<feature type="domain" description="Carbohydrate-binding module family 96" evidence="5">
    <location>
        <begin position="47"/>
        <end position="203"/>
    </location>
</feature>
<organism evidence="6 7">
    <name type="scientific">Microbulbifer variabilis</name>
    <dbReference type="NCBI Taxonomy" id="266805"/>
    <lineage>
        <taxon>Bacteria</taxon>
        <taxon>Pseudomonadati</taxon>
        <taxon>Pseudomonadota</taxon>
        <taxon>Gammaproteobacteria</taxon>
        <taxon>Cellvibrionales</taxon>
        <taxon>Microbulbiferaceae</taxon>
        <taxon>Microbulbifer</taxon>
    </lineage>
</organism>